<dbReference type="InterPro" id="IPR001726">
    <property type="entry name" value="TdT/Mu"/>
</dbReference>
<dbReference type="InterPro" id="IPR037160">
    <property type="entry name" value="DNA_Pol_thumb_sf"/>
</dbReference>
<dbReference type="SUPFAM" id="SSF81301">
    <property type="entry name" value="Nucleotidyltransferase"/>
    <property type="match status" value="1"/>
</dbReference>
<evidence type="ECO:0000313" key="22">
    <source>
        <dbReference type="Proteomes" id="UP001652641"/>
    </source>
</evidence>
<evidence type="ECO:0000256" key="16">
    <source>
        <dbReference type="ARBA" id="ARBA00054461"/>
    </source>
</evidence>
<dbReference type="CDD" id="cd00141">
    <property type="entry name" value="NT_POLXc"/>
    <property type="match status" value="1"/>
</dbReference>
<dbReference type="Gene3D" id="1.10.150.20">
    <property type="entry name" value="5' to 3' exonuclease, C-terminal subdomain"/>
    <property type="match status" value="1"/>
</dbReference>
<evidence type="ECO:0000256" key="4">
    <source>
        <dbReference type="ARBA" id="ARBA00012417"/>
    </source>
</evidence>
<evidence type="ECO:0000256" key="14">
    <source>
        <dbReference type="ARBA" id="ARBA00023242"/>
    </source>
</evidence>
<dbReference type="InterPro" id="IPR001357">
    <property type="entry name" value="BRCT_dom"/>
</dbReference>
<dbReference type="GO" id="GO:0006303">
    <property type="term" value="P:double-strand break repair via nonhomologous end joining"/>
    <property type="evidence" value="ECO:0007669"/>
    <property type="project" value="TreeGrafter"/>
</dbReference>
<evidence type="ECO:0000256" key="20">
    <source>
        <dbReference type="SAM" id="MobiDB-lite"/>
    </source>
</evidence>
<dbReference type="InterPro" id="IPR010996">
    <property type="entry name" value="HHH_MUS81"/>
</dbReference>
<evidence type="ECO:0000256" key="8">
    <source>
        <dbReference type="ARBA" id="ARBA00022723"/>
    </source>
</evidence>
<evidence type="ECO:0000256" key="19">
    <source>
        <dbReference type="PIRSR" id="PIRSR000817-1"/>
    </source>
</evidence>
<keyword evidence="10 18" id="KW-0460">Magnesium</keyword>
<keyword evidence="6 18" id="KW-0808">Transferase</keyword>
<evidence type="ECO:0000256" key="7">
    <source>
        <dbReference type="ARBA" id="ARBA00022695"/>
    </source>
</evidence>
<protein>
    <recommendedName>
        <fullName evidence="17 18">DNA-directed DNA/RNA polymerase mu</fullName>
        <ecNumber evidence="4 18">2.7.7.7</ecNumber>
    </recommendedName>
</protein>
<dbReference type="InterPro" id="IPR028207">
    <property type="entry name" value="DNA_pol_B_palm_palm"/>
</dbReference>
<evidence type="ECO:0000313" key="23">
    <source>
        <dbReference type="RefSeq" id="XP_025844134.1"/>
    </source>
</evidence>
<keyword evidence="11" id="KW-0239">DNA-directed DNA polymerase</keyword>
<evidence type="ECO:0000256" key="2">
    <source>
        <dbReference type="ARBA" id="ARBA00004123"/>
    </source>
</evidence>
<dbReference type="FunFam" id="3.30.210.10:FF:000004">
    <property type="entry name" value="DNA-directed DNA/RNA polymerase mu"/>
    <property type="match status" value="1"/>
</dbReference>
<dbReference type="SUPFAM" id="SSF52113">
    <property type="entry name" value="BRCT domain"/>
    <property type="match status" value="1"/>
</dbReference>
<dbReference type="Gene3D" id="3.30.460.10">
    <property type="entry name" value="Beta Polymerase, domain 2"/>
    <property type="match status" value="1"/>
</dbReference>
<keyword evidence="8 18" id="KW-0479">Metal-binding</keyword>
<keyword evidence="5" id="KW-0597">Phosphoprotein</keyword>
<dbReference type="Gene3D" id="3.30.210.10">
    <property type="entry name" value="DNA polymerase, thumb domain"/>
    <property type="match status" value="1"/>
</dbReference>
<dbReference type="GO" id="GO:0046872">
    <property type="term" value="F:metal ion binding"/>
    <property type="evidence" value="ECO:0007669"/>
    <property type="project" value="UniProtKB-UniRule"/>
</dbReference>
<dbReference type="Gene3D" id="3.40.50.10190">
    <property type="entry name" value="BRCT domain"/>
    <property type="match status" value="1"/>
</dbReference>
<dbReference type="FunFam" id="1.10.150.20:FF:000010">
    <property type="entry name" value="DNA polymerase lambda"/>
    <property type="match status" value="1"/>
</dbReference>
<dbReference type="GO" id="GO:0006310">
    <property type="term" value="P:DNA recombination"/>
    <property type="evidence" value="ECO:0007669"/>
    <property type="project" value="UniProtKB-KW"/>
</dbReference>
<dbReference type="AlphaFoldDB" id="A0A3Q7RE76"/>
<dbReference type="PANTHER" id="PTHR11276:SF24">
    <property type="entry name" value="DNA-DIRECTED DNA_RNA POLYMERASE MU"/>
    <property type="match status" value="1"/>
</dbReference>
<dbReference type="PRINTS" id="PR00871">
    <property type="entry name" value="DNAPOLXTDT"/>
</dbReference>
<evidence type="ECO:0000256" key="5">
    <source>
        <dbReference type="ARBA" id="ARBA00022553"/>
    </source>
</evidence>
<comment type="subcellular location">
    <subcellularLocation>
        <location evidence="2 18">Nucleus</location>
    </subcellularLocation>
</comment>
<evidence type="ECO:0000256" key="13">
    <source>
        <dbReference type="ARBA" id="ARBA00023204"/>
    </source>
</evidence>
<dbReference type="PROSITE" id="PS00522">
    <property type="entry name" value="DNA_POLYMERASE_X"/>
    <property type="match status" value="1"/>
</dbReference>
<dbReference type="SMART" id="SM00483">
    <property type="entry name" value="POLXc"/>
    <property type="match status" value="1"/>
</dbReference>
<dbReference type="PIRSF" id="PIRSF000817">
    <property type="entry name" value="DNA_NT"/>
    <property type="match status" value="1"/>
</dbReference>
<dbReference type="Pfam" id="PF14791">
    <property type="entry name" value="DNA_pol_B_thumb"/>
    <property type="match status" value="1"/>
</dbReference>
<dbReference type="InterPro" id="IPR019843">
    <property type="entry name" value="DNA_pol-X_BS"/>
</dbReference>
<dbReference type="InterPro" id="IPR036420">
    <property type="entry name" value="BRCT_dom_sf"/>
</dbReference>
<proteinExistence type="inferred from homology"/>
<evidence type="ECO:0000259" key="21">
    <source>
        <dbReference type="PROSITE" id="PS50172"/>
    </source>
</evidence>
<dbReference type="FunFam" id="1.10.150.110:FF:000003">
    <property type="entry name" value="DNA polymerase mu"/>
    <property type="match status" value="1"/>
</dbReference>
<gene>
    <name evidence="23" type="primary">POLM</name>
</gene>
<evidence type="ECO:0000256" key="15">
    <source>
        <dbReference type="ARBA" id="ARBA00049244"/>
    </source>
</evidence>
<feature type="binding site" evidence="19">
    <location>
        <position position="366"/>
    </location>
    <ligand>
        <name>Mg(2+)</name>
        <dbReference type="ChEBI" id="CHEBI:18420"/>
    </ligand>
</feature>
<evidence type="ECO:0000256" key="10">
    <source>
        <dbReference type="ARBA" id="ARBA00022842"/>
    </source>
</evidence>
<keyword evidence="14 18" id="KW-0539">Nucleus</keyword>
<dbReference type="InterPro" id="IPR027421">
    <property type="entry name" value="DNA_pol_lamdba_lyase_dom_sf"/>
</dbReference>
<dbReference type="InterPro" id="IPR002054">
    <property type="entry name" value="DNA-dir_DNA_pol_X"/>
</dbReference>
<evidence type="ECO:0000256" key="1">
    <source>
        <dbReference type="ARBA" id="ARBA00001946"/>
    </source>
</evidence>
<sequence>MGEACSPGPPGAASPSSGLRRLSSDFRVPFPAPARGRDRMLPKRRRAQVGAPGDPASSEARFPGVAIYLAEPHMGRSRRAFLTRLALSKGFRVLDAYSSEVTHVVMEQTSAEEASHWQEHRAAAASPQRCSRPALLDISWFTESMAAGQPVPVECRHRLEVAAPRKGLPCPARMLPYACQRPTPLTHHNSSLSEALEMLAEAAGFEGSEGRFLSFRRAAAVLKALPSPVTALSQLQGLPHFGEHSRRVVQELLEQGVCEEVERVRLSERYQTMKLFTGIFGVGVKTADRWYQEGLRTLDSLQEQPQRLTQQQKAGLQHYQDLSTPVQRPDAEALMQLVKAAVAPVLPGATVTLAGGFRRGKLQGHDVDLLISHPQEGREAGLLPRVMQCLEKQVRGSQACPECAAWPWLLAPSPMPRWPPCLLSPQGLVLYQQHHRGGCGHAEPPPRQSHPMDAFERTFCILGLPQPSGVPVGSTQGPCPTRKAVRVDLVAVPISRLPFALLGWTGSKHFQRELRRFCRKERGLWLNSCGLFDPEQKMLFHAASEEDIFRHLGLEYLPPEQRNA</sequence>
<dbReference type="Pfam" id="PF14716">
    <property type="entry name" value="HHH_8"/>
    <property type="match status" value="1"/>
</dbReference>
<comment type="cofactor">
    <cofactor evidence="1 18 19">
        <name>Mg(2+)</name>
        <dbReference type="ChEBI" id="CHEBI:18420"/>
    </cofactor>
</comment>
<dbReference type="SUPFAM" id="SSF81585">
    <property type="entry name" value="PsbU/PolX domain-like"/>
    <property type="match status" value="1"/>
</dbReference>
<evidence type="ECO:0000256" key="9">
    <source>
        <dbReference type="ARBA" id="ARBA00022763"/>
    </source>
</evidence>
<accession>A0A3Q7RE76</accession>
<dbReference type="InterPro" id="IPR018944">
    <property type="entry name" value="DNA_pol_lambd_fingers_domain"/>
</dbReference>
<keyword evidence="7 18" id="KW-0548">Nucleotidyltransferase</keyword>
<dbReference type="PRINTS" id="PR00869">
    <property type="entry name" value="DNAPOLX"/>
</dbReference>
<dbReference type="KEGG" id="vvp:112911693"/>
<dbReference type="InterPro" id="IPR027249">
    <property type="entry name" value="DNA/RNApol_mu"/>
</dbReference>
<feature type="binding site" evidence="19">
    <location>
        <position position="368"/>
    </location>
    <ligand>
        <name>Mg(2+)</name>
        <dbReference type="ChEBI" id="CHEBI:18420"/>
    </ligand>
</feature>
<comment type="catalytic activity">
    <reaction evidence="15 18">
        <text>DNA(n) + a 2'-deoxyribonucleoside 5'-triphosphate = DNA(n+1) + diphosphate</text>
        <dbReference type="Rhea" id="RHEA:22508"/>
        <dbReference type="Rhea" id="RHEA-COMP:17339"/>
        <dbReference type="Rhea" id="RHEA-COMP:17340"/>
        <dbReference type="ChEBI" id="CHEBI:33019"/>
        <dbReference type="ChEBI" id="CHEBI:61560"/>
        <dbReference type="ChEBI" id="CHEBI:173112"/>
        <dbReference type="EC" id="2.7.7.7"/>
    </reaction>
</comment>
<dbReference type="CTD" id="27434"/>
<dbReference type="PIRSF" id="PIRSF501176">
    <property type="entry name" value="DNApol_mu"/>
    <property type="match status" value="1"/>
</dbReference>
<dbReference type="FunFam" id="3.40.50.10190:FF:000035">
    <property type="entry name" value="DNA-directed DNA/RNA polymerase mu"/>
    <property type="match status" value="1"/>
</dbReference>
<dbReference type="InterPro" id="IPR029398">
    <property type="entry name" value="PolB_thumb"/>
</dbReference>
<evidence type="ECO:0000256" key="18">
    <source>
        <dbReference type="PIRNR" id="PIRNR000817"/>
    </source>
</evidence>
<evidence type="ECO:0000256" key="17">
    <source>
        <dbReference type="ARBA" id="ARBA00071509"/>
    </source>
</evidence>
<feature type="domain" description="BRCT" evidence="21">
    <location>
        <begin position="57"/>
        <end position="154"/>
    </location>
</feature>
<evidence type="ECO:0000256" key="12">
    <source>
        <dbReference type="ARBA" id="ARBA00023172"/>
    </source>
</evidence>
<comment type="similarity">
    <text evidence="3 18">Belongs to the DNA polymerase type-X family.</text>
</comment>
<name>A0A3Q7RE76_VULVU</name>
<dbReference type="InterPro" id="IPR022312">
    <property type="entry name" value="DNA_pol_X"/>
</dbReference>
<dbReference type="GO" id="GO:0003677">
    <property type="term" value="F:DNA binding"/>
    <property type="evidence" value="ECO:0007669"/>
    <property type="project" value="UniProtKB-UniRule"/>
</dbReference>
<dbReference type="Pfam" id="PF14792">
    <property type="entry name" value="DNA_pol_B_palm"/>
    <property type="match status" value="1"/>
</dbReference>
<dbReference type="GeneID" id="112911693"/>
<feature type="binding site" evidence="19">
    <location>
        <position position="488"/>
    </location>
    <ligand>
        <name>Mg(2+)</name>
        <dbReference type="ChEBI" id="CHEBI:18420"/>
    </ligand>
</feature>
<feature type="region of interest" description="Disordered" evidence="20">
    <location>
        <begin position="1"/>
        <end position="58"/>
    </location>
</feature>
<keyword evidence="13" id="KW-0234">DNA repair</keyword>
<evidence type="ECO:0000256" key="6">
    <source>
        <dbReference type="ARBA" id="ARBA00022679"/>
    </source>
</evidence>
<dbReference type="InterPro" id="IPR043519">
    <property type="entry name" value="NT_sf"/>
</dbReference>
<organism evidence="22 23">
    <name type="scientific">Vulpes vulpes</name>
    <name type="common">Red fox</name>
    <dbReference type="NCBI Taxonomy" id="9627"/>
    <lineage>
        <taxon>Eukaryota</taxon>
        <taxon>Metazoa</taxon>
        <taxon>Chordata</taxon>
        <taxon>Craniata</taxon>
        <taxon>Vertebrata</taxon>
        <taxon>Euteleostomi</taxon>
        <taxon>Mammalia</taxon>
        <taxon>Eutheria</taxon>
        <taxon>Laurasiatheria</taxon>
        <taxon>Carnivora</taxon>
        <taxon>Caniformia</taxon>
        <taxon>Canidae</taxon>
        <taxon>Vulpes</taxon>
    </lineage>
</organism>
<dbReference type="EC" id="2.7.7.7" evidence="4 18"/>
<dbReference type="SUPFAM" id="SSF47802">
    <property type="entry name" value="DNA polymerase beta, N-terminal domain-like"/>
    <property type="match status" value="1"/>
</dbReference>
<dbReference type="RefSeq" id="XP_025844134.1">
    <property type="nucleotide sequence ID" value="XM_025988349.2"/>
</dbReference>
<reference key="1">
    <citation type="submission" date="2019-01" db="UniProtKB">
        <authorList>
            <consortium name="RefSeq"/>
        </authorList>
    </citation>
    <scope>IDENTIFICATION</scope>
</reference>
<dbReference type="GO" id="GO:0003887">
    <property type="term" value="F:DNA-directed DNA polymerase activity"/>
    <property type="evidence" value="ECO:0007669"/>
    <property type="project" value="UniProtKB-UniRule"/>
</dbReference>
<dbReference type="PROSITE" id="PS50172">
    <property type="entry name" value="BRCT"/>
    <property type="match status" value="1"/>
</dbReference>
<reference evidence="23" key="2">
    <citation type="submission" date="2025-08" db="UniProtKB">
        <authorList>
            <consortium name="RefSeq"/>
        </authorList>
    </citation>
    <scope>IDENTIFICATION</scope>
    <source>
        <tissue evidence="23">Cell line</tissue>
    </source>
</reference>
<dbReference type="PANTHER" id="PTHR11276">
    <property type="entry name" value="DNA POLYMERASE TYPE-X FAMILY MEMBER"/>
    <property type="match status" value="1"/>
</dbReference>
<dbReference type="Proteomes" id="UP001652641">
    <property type="component" value="Chromosome 7"/>
</dbReference>
<dbReference type="Pfam" id="PF10391">
    <property type="entry name" value="DNA_pol_lambd_f"/>
    <property type="match status" value="1"/>
</dbReference>
<comment type="function">
    <text evidence="16">Gap-filling polymerase involved in repair of DNA double-strand breaks by non-homologous end joining (NHEJ). Participates in immunoglobulin (Ig) light chain gene rearrangement in V(D)J recombination.</text>
</comment>
<dbReference type="GO" id="GO:0005634">
    <property type="term" value="C:nucleus"/>
    <property type="evidence" value="ECO:0007669"/>
    <property type="project" value="UniProtKB-SubCell"/>
</dbReference>
<dbReference type="Gene3D" id="1.10.150.110">
    <property type="entry name" value="DNA polymerase beta, N-terminal domain-like"/>
    <property type="match status" value="1"/>
</dbReference>
<evidence type="ECO:0000256" key="11">
    <source>
        <dbReference type="ARBA" id="ARBA00022932"/>
    </source>
</evidence>
<keyword evidence="9" id="KW-0227">DNA damage</keyword>
<keyword evidence="12" id="KW-0233">DNA recombination</keyword>
<evidence type="ECO:0000256" key="3">
    <source>
        <dbReference type="ARBA" id="ARBA00008323"/>
    </source>
</evidence>
<keyword evidence="22" id="KW-1185">Reference proteome</keyword>